<evidence type="ECO:0000256" key="4">
    <source>
        <dbReference type="ARBA" id="ARBA00022777"/>
    </source>
</evidence>
<evidence type="ECO:0000256" key="5">
    <source>
        <dbReference type="ARBA" id="ARBA00022840"/>
    </source>
</evidence>
<proteinExistence type="predicted"/>
<keyword evidence="5" id="KW-0067">ATP-binding</keyword>
<feature type="domain" description="Pyridoxamine kinase/Phosphomethylpyrimidine kinase" evidence="6">
    <location>
        <begin position="35"/>
        <end position="264"/>
    </location>
</feature>
<organism evidence="7 8">
    <name type="scientific">[Bacteroides] pectinophilus ATCC 43243</name>
    <dbReference type="NCBI Taxonomy" id="483218"/>
    <lineage>
        <taxon>Bacteria</taxon>
        <taxon>Bacillati</taxon>
        <taxon>Bacillota</taxon>
        <taxon>Clostridia</taxon>
        <taxon>Eubacteriales</taxon>
    </lineage>
</organism>
<dbReference type="eggNOG" id="COG2240">
    <property type="taxonomic scope" value="Bacteria"/>
</dbReference>
<dbReference type="Pfam" id="PF08543">
    <property type="entry name" value="Phos_pyr_kin"/>
    <property type="match status" value="1"/>
</dbReference>
<dbReference type="Proteomes" id="UP000003136">
    <property type="component" value="Unassembled WGS sequence"/>
</dbReference>
<dbReference type="CDD" id="cd01173">
    <property type="entry name" value="pyridoxal_pyridoxamine_kinase"/>
    <property type="match status" value="1"/>
</dbReference>
<dbReference type="EMBL" id="ABVQ01000037">
    <property type="protein sequence ID" value="EEC56215.1"/>
    <property type="molecule type" value="Genomic_DNA"/>
</dbReference>
<dbReference type="InterPro" id="IPR004625">
    <property type="entry name" value="PyrdxlKinase"/>
</dbReference>
<comment type="caution">
    <text evidence="7">The sequence shown here is derived from an EMBL/GenBank/DDBJ whole genome shotgun (WGS) entry which is preliminary data.</text>
</comment>
<sequence>MRDMGHNNQKKVAAINDLSGFGRCSTTVLLPIISYMGVQCCPVITSIFSNHSGYDSYFFDDCTDKMQPYIDEWRKLGLEFEGIYTGFLGSHRQIDIVRRFIDDFRTERTTVIVDPVMGDGGSAYSTYTEDMCRDMRQLVSKADIVTPNVTEACMLTGTEYREKYTDAQLHELAGMIAQLGPKKIVITGIRQGSSYISNYVYEENADGSVNARRLRSKLVGTTRCGTGDIFASIICADAVNGVPLEKSVRKASAFIKECILKSMEYDIPETDGVCFEEVLYRLKR</sequence>
<dbReference type="NCBIfam" id="NF005491">
    <property type="entry name" value="PRK07105.1"/>
    <property type="match status" value="1"/>
</dbReference>
<dbReference type="InterPro" id="IPR029056">
    <property type="entry name" value="Ribokinase-like"/>
</dbReference>
<keyword evidence="4" id="KW-0418">Kinase</keyword>
<keyword evidence="3" id="KW-0547">Nucleotide-binding</keyword>
<dbReference type="STRING" id="483218.BACPEC_02722"/>
<dbReference type="PANTHER" id="PTHR10534">
    <property type="entry name" value="PYRIDOXAL KINASE"/>
    <property type="match status" value="1"/>
</dbReference>
<dbReference type="PANTHER" id="PTHR10534:SF2">
    <property type="entry name" value="PYRIDOXAL KINASE"/>
    <property type="match status" value="1"/>
</dbReference>
<dbReference type="GO" id="GO:0005524">
    <property type="term" value="F:ATP binding"/>
    <property type="evidence" value="ECO:0007669"/>
    <property type="project" value="UniProtKB-KW"/>
</dbReference>
<accession>B7AVH4</accession>
<reference evidence="7 8" key="2">
    <citation type="submission" date="2008-11" db="EMBL/GenBank/DDBJ databases">
        <authorList>
            <person name="Fulton L."/>
            <person name="Clifton S."/>
            <person name="Fulton B."/>
            <person name="Xu J."/>
            <person name="Minx P."/>
            <person name="Pepin K.H."/>
            <person name="Johnson M."/>
            <person name="Bhonagiri V."/>
            <person name="Nash W.E."/>
            <person name="Mardis E.R."/>
            <person name="Wilson R.K."/>
        </authorList>
    </citation>
    <scope>NUCLEOTIDE SEQUENCE [LARGE SCALE GENOMIC DNA]</scope>
    <source>
        <strain evidence="7 8">ATCC 43243</strain>
    </source>
</reference>
<gene>
    <name evidence="7" type="ORF">BACPEC_02722</name>
</gene>
<dbReference type="SUPFAM" id="SSF53613">
    <property type="entry name" value="Ribokinase-like"/>
    <property type="match status" value="1"/>
</dbReference>
<protein>
    <recommendedName>
        <fullName evidence="1">pyridoxal kinase</fullName>
        <ecNumber evidence="1">2.7.1.35</ecNumber>
    </recommendedName>
</protein>
<evidence type="ECO:0000256" key="3">
    <source>
        <dbReference type="ARBA" id="ARBA00022741"/>
    </source>
</evidence>
<evidence type="ECO:0000256" key="2">
    <source>
        <dbReference type="ARBA" id="ARBA00022679"/>
    </source>
</evidence>
<dbReference type="InterPro" id="IPR013749">
    <property type="entry name" value="PM/HMP-P_kinase-1"/>
</dbReference>
<keyword evidence="8" id="KW-1185">Reference proteome</keyword>
<keyword evidence="2" id="KW-0808">Transferase</keyword>
<dbReference type="GO" id="GO:0009443">
    <property type="term" value="P:pyridoxal 5'-phosphate salvage"/>
    <property type="evidence" value="ECO:0007669"/>
    <property type="project" value="InterPro"/>
</dbReference>
<name>B7AVH4_9FIRM</name>
<dbReference type="AlphaFoldDB" id="B7AVH4"/>
<evidence type="ECO:0000256" key="1">
    <source>
        <dbReference type="ARBA" id="ARBA00012104"/>
    </source>
</evidence>
<dbReference type="EC" id="2.7.1.35" evidence="1"/>
<evidence type="ECO:0000259" key="6">
    <source>
        <dbReference type="Pfam" id="PF08543"/>
    </source>
</evidence>
<dbReference type="HOGENOM" id="CLU_046496_2_0_9"/>
<reference evidence="7 8" key="1">
    <citation type="submission" date="2008-11" db="EMBL/GenBank/DDBJ databases">
        <title>Draft genome sequence of Bacteroides pectinophilus (ATCC 43243).</title>
        <authorList>
            <person name="Sudarsanam P."/>
            <person name="Ley R."/>
            <person name="Guruge J."/>
            <person name="Turnbaugh P.J."/>
            <person name="Mahowald M."/>
            <person name="Liep D."/>
            <person name="Gordon J."/>
        </authorList>
    </citation>
    <scope>NUCLEOTIDE SEQUENCE [LARGE SCALE GENOMIC DNA]</scope>
    <source>
        <strain evidence="7 8">ATCC 43243</strain>
    </source>
</reference>
<evidence type="ECO:0000313" key="7">
    <source>
        <dbReference type="EMBL" id="EEC56215.1"/>
    </source>
</evidence>
<dbReference type="Gene3D" id="3.40.1190.20">
    <property type="match status" value="1"/>
</dbReference>
<evidence type="ECO:0000313" key="8">
    <source>
        <dbReference type="Proteomes" id="UP000003136"/>
    </source>
</evidence>
<dbReference type="GO" id="GO:0008478">
    <property type="term" value="F:pyridoxal kinase activity"/>
    <property type="evidence" value="ECO:0007669"/>
    <property type="project" value="UniProtKB-EC"/>
</dbReference>
<dbReference type="GO" id="GO:0005829">
    <property type="term" value="C:cytosol"/>
    <property type="evidence" value="ECO:0007669"/>
    <property type="project" value="TreeGrafter"/>
</dbReference>